<name>A0ABD2BH69_VESSQ</name>
<organism evidence="1 2">
    <name type="scientific">Vespula squamosa</name>
    <name type="common">Southern yellow jacket</name>
    <name type="synonym">Wasp</name>
    <dbReference type="NCBI Taxonomy" id="30214"/>
    <lineage>
        <taxon>Eukaryota</taxon>
        <taxon>Metazoa</taxon>
        <taxon>Ecdysozoa</taxon>
        <taxon>Arthropoda</taxon>
        <taxon>Hexapoda</taxon>
        <taxon>Insecta</taxon>
        <taxon>Pterygota</taxon>
        <taxon>Neoptera</taxon>
        <taxon>Endopterygota</taxon>
        <taxon>Hymenoptera</taxon>
        <taxon>Apocrita</taxon>
        <taxon>Aculeata</taxon>
        <taxon>Vespoidea</taxon>
        <taxon>Vespidae</taxon>
        <taxon>Vespinae</taxon>
        <taxon>Vespula</taxon>
    </lineage>
</organism>
<accession>A0ABD2BH69</accession>
<dbReference type="AlphaFoldDB" id="A0ABD2BH69"/>
<protein>
    <submittedName>
        <fullName evidence="1">PiggyBac transposable element-derived protein 4-like</fullName>
    </submittedName>
</protein>
<dbReference type="EMBL" id="JAUDFV010000096">
    <property type="protein sequence ID" value="KAL2732106.1"/>
    <property type="molecule type" value="Genomic_DNA"/>
</dbReference>
<sequence length="116" mass="13357">MSLAVSTVMRDKDKRMSTMDLTHCSTNRGHYINAILWIDGGYKENDEDLSSIVNTFAPTRRIFKLYHLGRLSNFGKHKLTNIMTSGRSKKPQKQCRACIITKKKEIDYVPLNKGMF</sequence>
<comment type="caution">
    <text evidence="1">The sequence shown here is derived from an EMBL/GenBank/DDBJ whole genome shotgun (WGS) entry which is preliminary data.</text>
</comment>
<evidence type="ECO:0000313" key="1">
    <source>
        <dbReference type="EMBL" id="KAL2732106.1"/>
    </source>
</evidence>
<reference evidence="1 2" key="1">
    <citation type="journal article" date="2024" name="Ann. Entomol. Soc. Am.">
        <title>Genomic analyses of the southern and eastern yellowjacket wasps (Hymenoptera: Vespidae) reveal evolutionary signatures of social life.</title>
        <authorList>
            <person name="Catto M.A."/>
            <person name="Caine P.B."/>
            <person name="Orr S.E."/>
            <person name="Hunt B.G."/>
            <person name="Goodisman M.A.D."/>
        </authorList>
    </citation>
    <scope>NUCLEOTIDE SEQUENCE [LARGE SCALE GENOMIC DNA]</scope>
    <source>
        <strain evidence="1">233</strain>
        <tissue evidence="1">Head and thorax</tissue>
    </source>
</reference>
<dbReference type="Proteomes" id="UP001607302">
    <property type="component" value="Unassembled WGS sequence"/>
</dbReference>
<proteinExistence type="predicted"/>
<gene>
    <name evidence="1" type="ORF">V1478_004365</name>
</gene>
<evidence type="ECO:0000313" key="2">
    <source>
        <dbReference type="Proteomes" id="UP001607302"/>
    </source>
</evidence>
<keyword evidence="2" id="KW-1185">Reference proteome</keyword>